<organism evidence="2 3">
    <name type="scientific">Gracilibacillus boraciitolerans JCM 21714</name>
    <dbReference type="NCBI Taxonomy" id="1298598"/>
    <lineage>
        <taxon>Bacteria</taxon>
        <taxon>Bacillati</taxon>
        <taxon>Bacillota</taxon>
        <taxon>Bacilli</taxon>
        <taxon>Bacillales</taxon>
        <taxon>Bacillaceae</taxon>
        <taxon>Gracilibacillus</taxon>
    </lineage>
</organism>
<dbReference type="AlphaFoldDB" id="W4VKU2"/>
<accession>W4VKU2</accession>
<keyword evidence="1" id="KW-0472">Membrane</keyword>
<keyword evidence="3" id="KW-1185">Reference proteome</keyword>
<evidence type="ECO:0000313" key="2">
    <source>
        <dbReference type="EMBL" id="GAE93394.1"/>
    </source>
</evidence>
<proteinExistence type="predicted"/>
<dbReference type="EMBL" id="BAVS01000012">
    <property type="protein sequence ID" value="GAE93394.1"/>
    <property type="molecule type" value="Genomic_DNA"/>
</dbReference>
<reference evidence="2 3" key="1">
    <citation type="journal article" date="2014" name="Genome Announc.">
        <title>Draft Genome Sequence of the Boron-Tolerant and Moderately Halotolerant Bacterium Gracilibacillus boraciitolerans JCM 21714T.</title>
        <authorList>
            <person name="Ahmed I."/>
            <person name="Oshima K."/>
            <person name="Suda W."/>
            <person name="Kitamura K."/>
            <person name="Iida T."/>
            <person name="Ohmori Y."/>
            <person name="Fujiwara T."/>
            <person name="Hattori M."/>
            <person name="Ohkuma M."/>
        </authorList>
    </citation>
    <scope>NUCLEOTIDE SEQUENCE [LARGE SCALE GENOMIC DNA]</scope>
    <source>
        <strain evidence="2 3">JCM 21714</strain>
    </source>
</reference>
<protein>
    <submittedName>
        <fullName evidence="2">Maltose/maltodextrin ABC transporter</fullName>
    </submittedName>
</protein>
<gene>
    <name evidence="2" type="ORF">JCM21714_2474</name>
</gene>
<name>W4VKU2_9BACI</name>
<keyword evidence="1" id="KW-0812">Transmembrane</keyword>
<dbReference type="Proteomes" id="UP000019102">
    <property type="component" value="Unassembled WGS sequence"/>
</dbReference>
<evidence type="ECO:0000313" key="3">
    <source>
        <dbReference type="Proteomes" id="UP000019102"/>
    </source>
</evidence>
<dbReference type="eggNOG" id="COG1175">
    <property type="taxonomic scope" value="Bacteria"/>
</dbReference>
<evidence type="ECO:0000256" key="1">
    <source>
        <dbReference type="SAM" id="Phobius"/>
    </source>
</evidence>
<feature type="transmembrane region" description="Helical" evidence="1">
    <location>
        <begin position="40"/>
        <end position="65"/>
    </location>
</feature>
<keyword evidence="1" id="KW-1133">Transmembrane helix</keyword>
<comment type="caution">
    <text evidence="2">The sequence shown here is derived from an EMBL/GenBank/DDBJ whole genome shotgun (WGS) entry which is preliminary data.</text>
</comment>
<sequence>MPTQHTEKKFDMTQPRNIATILSIIPGLGQLYNRRIVKGLLFFIVSIAFLIVFWDFLDIGIWGAFLL</sequence>
<dbReference type="STRING" id="1298598.JCM21714_2474"/>